<gene>
    <name evidence="2" type="ORF">TDIB3V08_LOCUS11586</name>
</gene>
<organism evidence="2">
    <name type="scientific">Timema douglasi</name>
    <name type="common">Walking stick</name>
    <dbReference type="NCBI Taxonomy" id="61478"/>
    <lineage>
        <taxon>Eukaryota</taxon>
        <taxon>Metazoa</taxon>
        <taxon>Ecdysozoa</taxon>
        <taxon>Arthropoda</taxon>
        <taxon>Hexapoda</taxon>
        <taxon>Insecta</taxon>
        <taxon>Pterygota</taxon>
        <taxon>Neoptera</taxon>
        <taxon>Polyneoptera</taxon>
        <taxon>Phasmatodea</taxon>
        <taxon>Timematodea</taxon>
        <taxon>Timematoidea</taxon>
        <taxon>Timematidae</taxon>
        <taxon>Timema</taxon>
    </lineage>
</organism>
<feature type="compositionally biased region" description="Basic and acidic residues" evidence="1">
    <location>
        <begin position="38"/>
        <end position="63"/>
    </location>
</feature>
<dbReference type="AlphaFoldDB" id="A0A7R8VZB1"/>
<feature type="compositionally biased region" description="Polar residues" evidence="1">
    <location>
        <begin position="1"/>
        <end position="20"/>
    </location>
</feature>
<dbReference type="EMBL" id="OA575127">
    <property type="protein sequence ID" value="CAD7205434.1"/>
    <property type="molecule type" value="Genomic_DNA"/>
</dbReference>
<proteinExistence type="predicted"/>
<evidence type="ECO:0000256" key="1">
    <source>
        <dbReference type="SAM" id="MobiDB-lite"/>
    </source>
</evidence>
<evidence type="ECO:0000313" key="2">
    <source>
        <dbReference type="EMBL" id="CAD7205434.1"/>
    </source>
</evidence>
<reference evidence="2" key="1">
    <citation type="submission" date="2020-11" db="EMBL/GenBank/DDBJ databases">
        <authorList>
            <person name="Tran Van P."/>
        </authorList>
    </citation>
    <scope>NUCLEOTIDE SEQUENCE</scope>
</reference>
<name>A0A7R8VZB1_TIMDO</name>
<feature type="region of interest" description="Disordered" evidence="1">
    <location>
        <begin position="1"/>
        <end position="63"/>
    </location>
</feature>
<protein>
    <submittedName>
        <fullName evidence="2">Uncharacterized protein</fullName>
    </submittedName>
</protein>
<sequence length="104" mass="11193">MTSLVLTDSSQLTSDNQHLGSQEPKGCPGGGRLSPRTVVREGEGEGGRRTGDEETEEFRETLNRRDGTRTTVVNYVVASTLSMTVCDVFGARNFCDGSALVIQP</sequence>
<accession>A0A7R8VZB1</accession>